<feature type="transmembrane region" description="Helical" evidence="2">
    <location>
        <begin position="288"/>
        <end position="311"/>
    </location>
</feature>
<dbReference type="InterPro" id="IPR012472">
    <property type="entry name" value="MCP1_TM"/>
</dbReference>
<dbReference type="OMA" id="GWEAKGW"/>
<dbReference type="OrthoDB" id="10259513at2759"/>
<feature type="domain" description="Mitochondrial adapter protein MCP1 transmembrane" evidence="3">
    <location>
        <begin position="92"/>
        <end position="154"/>
    </location>
</feature>
<feature type="transmembrane region" description="Helical" evidence="2">
    <location>
        <begin position="131"/>
        <end position="148"/>
    </location>
</feature>
<dbReference type="RefSeq" id="XP_020055231.1">
    <property type="nucleotide sequence ID" value="XM_020205467.1"/>
</dbReference>
<dbReference type="Proteomes" id="UP000184546">
    <property type="component" value="Unassembled WGS sequence"/>
</dbReference>
<dbReference type="PANTHER" id="PTHR38409">
    <property type="entry name" value="MDM10-COMPLEMENTING PROTEIN 1"/>
    <property type="match status" value="1"/>
</dbReference>
<evidence type="ECO:0000313" key="5">
    <source>
        <dbReference type="Proteomes" id="UP000184546"/>
    </source>
</evidence>
<feature type="domain" description="Mitochondrial adapter protein MCP1 transmembrane" evidence="3">
    <location>
        <begin position="189"/>
        <end position="315"/>
    </location>
</feature>
<keyword evidence="2" id="KW-1133">Transmembrane helix</keyword>
<evidence type="ECO:0000256" key="2">
    <source>
        <dbReference type="SAM" id="Phobius"/>
    </source>
</evidence>
<dbReference type="GeneID" id="30979281"/>
<dbReference type="GO" id="GO:0005741">
    <property type="term" value="C:mitochondrial outer membrane"/>
    <property type="evidence" value="ECO:0007669"/>
    <property type="project" value="TreeGrafter"/>
</dbReference>
<reference evidence="5" key="1">
    <citation type="journal article" date="2017" name="Genome Biol.">
        <title>Comparative genomics reveals high biological diversity and specific adaptations in the industrially and medically important fungal genus Aspergillus.</title>
        <authorList>
            <person name="de Vries R.P."/>
            <person name="Riley R."/>
            <person name="Wiebenga A."/>
            <person name="Aguilar-Osorio G."/>
            <person name="Amillis S."/>
            <person name="Uchima C.A."/>
            <person name="Anderluh G."/>
            <person name="Asadollahi M."/>
            <person name="Askin M."/>
            <person name="Barry K."/>
            <person name="Battaglia E."/>
            <person name="Bayram O."/>
            <person name="Benocci T."/>
            <person name="Braus-Stromeyer S.A."/>
            <person name="Caldana C."/>
            <person name="Canovas D."/>
            <person name="Cerqueira G.C."/>
            <person name="Chen F."/>
            <person name="Chen W."/>
            <person name="Choi C."/>
            <person name="Clum A."/>
            <person name="Dos Santos R.A."/>
            <person name="Damasio A.R."/>
            <person name="Diallinas G."/>
            <person name="Emri T."/>
            <person name="Fekete E."/>
            <person name="Flipphi M."/>
            <person name="Freyberg S."/>
            <person name="Gallo A."/>
            <person name="Gournas C."/>
            <person name="Habgood R."/>
            <person name="Hainaut M."/>
            <person name="Harispe M.L."/>
            <person name="Henrissat B."/>
            <person name="Hilden K.S."/>
            <person name="Hope R."/>
            <person name="Hossain A."/>
            <person name="Karabika E."/>
            <person name="Karaffa L."/>
            <person name="Karanyi Z."/>
            <person name="Krasevec N."/>
            <person name="Kuo A."/>
            <person name="Kusch H."/>
            <person name="LaButti K."/>
            <person name="Lagendijk E.L."/>
            <person name="Lapidus A."/>
            <person name="Levasseur A."/>
            <person name="Lindquist E."/>
            <person name="Lipzen A."/>
            <person name="Logrieco A.F."/>
            <person name="MacCabe A."/>
            <person name="Maekelae M.R."/>
            <person name="Malavazi I."/>
            <person name="Melin P."/>
            <person name="Meyer V."/>
            <person name="Mielnichuk N."/>
            <person name="Miskei M."/>
            <person name="Molnar A.P."/>
            <person name="Mule G."/>
            <person name="Ngan C.Y."/>
            <person name="Orejas M."/>
            <person name="Orosz E."/>
            <person name="Ouedraogo J.P."/>
            <person name="Overkamp K.M."/>
            <person name="Park H.-S."/>
            <person name="Perrone G."/>
            <person name="Piumi F."/>
            <person name="Punt P.J."/>
            <person name="Ram A.F."/>
            <person name="Ramon A."/>
            <person name="Rauscher S."/>
            <person name="Record E."/>
            <person name="Riano-Pachon D.M."/>
            <person name="Robert V."/>
            <person name="Roehrig J."/>
            <person name="Ruller R."/>
            <person name="Salamov A."/>
            <person name="Salih N.S."/>
            <person name="Samson R.A."/>
            <person name="Sandor E."/>
            <person name="Sanguinetti M."/>
            <person name="Schuetze T."/>
            <person name="Sepcic K."/>
            <person name="Shelest E."/>
            <person name="Sherlock G."/>
            <person name="Sophianopoulou V."/>
            <person name="Squina F.M."/>
            <person name="Sun H."/>
            <person name="Susca A."/>
            <person name="Todd R.B."/>
            <person name="Tsang A."/>
            <person name="Unkles S.E."/>
            <person name="van de Wiele N."/>
            <person name="van Rossen-Uffink D."/>
            <person name="Oliveira J.V."/>
            <person name="Vesth T.C."/>
            <person name="Visser J."/>
            <person name="Yu J.-H."/>
            <person name="Zhou M."/>
            <person name="Andersen M.R."/>
            <person name="Archer D.B."/>
            <person name="Baker S.E."/>
            <person name="Benoit I."/>
            <person name="Brakhage A.A."/>
            <person name="Braus G.H."/>
            <person name="Fischer R."/>
            <person name="Frisvad J.C."/>
            <person name="Goldman G.H."/>
            <person name="Houbraken J."/>
            <person name="Oakley B."/>
            <person name="Pocsi I."/>
            <person name="Scazzocchio C."/>
            <person name="Seiboth B."/>
            <person name="vanKuyk P.A."/>
            <person name="Wortman J."/>
            <person name="Dyer P.S."/>
            <person name="Grigoriev I.V."/>
        </authorList>
    </citation>
    <scope>NUCLEOTIDE SEQUENCE [LARGE SCALE GENOMIC DNA]</scope>
    <source>
        <strain evidence="5">ATCC 16872 / CBS 172.66 / WB 5094</strain>
    </source>
</reference>
<feature type="transmembrane region" description="Helical" evidence="2">
    <location>
        <begin position="183"/>
        <end position="205"/>
    </location>
</feature>
<dbReference type="EMBL" id="KV878979">
    <property type="protein sequence ID" value="OJJ98891.1"/>
    <property type="molecule type" value="Genomic_DNA"/>
</dbReference>
<keyword evidence="5" id="KW-1185">Reference proteome</keyword>
<organism evidence="4 5">
    <name type="scientific">Aspergillus aculeatus (strain ATCC 16872 / CBS 172.66 / WB 5094)</name>
    <dbReference type="NCBI Taxonomy" id="690307"/>
    <lineage>
        <taxon>Eukaryota</taxon>
        <taxon>Fungi</taxon>
        <taxon>Dikarya</taxon>
        <taxon>Ascomycota</taxon>
        <taxon>Pezizomycotina</taxon>
        <taxon>Eurotiomycetes</taxon>
        <taxon>Eurotiomycetidae</taxon>
        <taxon>Eurotiales</taxon>
        <taxon>Aspergillaceae</taxon>
        <taxon>Aspergillus</taxon>
        <taxon>Aspergillus subgen. Circumdati</taxon>
    </lineage>
</organism>
<keyword evidence="2" id="KW-0812">Transmembrane</keyword>
<evidence type="ECO:0000256" key="1">
    <source>
        <dbReference type="SAM" id="MobiDB-lite"/>
    </source>
</evidence>
<dbReference type="AlphaFoldDB" id="A0A1L9WRR7"/>
<feature type="transmembrane region" description="Helical" evidence="2">
    <location>
        <begin position="230"/>
        <end position="253"/>
    </location>
</feature>
<sequence>MTSAPDGLSHKPEDIDTRSFISMREIDPSPVEDEFPDLERGEYFPELQKSSQDSLGQNMNAPSSRGLGLRGHSWDSWLSAFQRYSTYPPSLFLALHLANTSILPLATRSVSASENYLLLTRPLYQSPSLEHVVLTVPVLIHVLSGIALRNIRSSRRARLYGAESRSQRYALTFWPRMSLQARLGYSLIPLLGVHVLVNRISPILVDGGSSGVGLGYVAHGIARSPIFWNIYYLVFVAVGVWHFVGGWASWMGWKVTTLRKQRNSKKGSLEGYLGYTGSEQRCRRQKRMWWTVNTIAAVGASIWLAGALGVIGRAGQGSGWEASGWNDIYNQVPIIGSWI</sequence>
<dbReference type="GO" id="GO:0007005">
    <property type="term" value="P:mitochondrion organization"/>
    <property type="evidence" value="ECO:0007669"/>
    <property type="project" value="TreeGrafter"/>
</dbReference>
<dbReference type="InterPro" id="IPR034804">
    <property type="entry name" value="SQR/QFR_C/D"/>
</dbReference>
<gene>
    <name evidence="4" type="ORF">ASPACDRAFT_79662</name>
</gene>
<feature type="region of interest" description="Disordered" evidence="1">
    <location>
        <begin position="1"/>
        <end position="37"/>
    </location>
</feature>
<dbReference type="InterPro" id="IPR039960">
    <property type="entry name" value="MCP1"/>
</dbReference>
<evidence type="ECO:0000313" key="4">
    <source>
        <dbReference type="EMBL" id="OJJ98891.1"/>
    </source>
</evidence>
<dbReference type="VEuPathDB" id="FungiDB:ASPACDRAFT_79662"/>
<protein>
    <recommendedName>
        <fullName evidence="3">Mitochondrial adapter protein MCP1 transmembrane domain-containing protein</fullName>
    </recommendedName>
</protein>
<evidence type="ECO:0000259" key="3">
    <source>
        <dbReference type="Pfam" id="PF07950"/>
    </source>
</evidence>
<dbReference type="SUPFAM" id="SSF81343">
    <property type="entry name" value="Fumarate reductase respiratory complex transmembrane subunits"/>
    <property type="match status" value="1"/>
</dbReference>
<accession>A0A1L9WRR7</accession>
<proteinExistence type="predicted"/>
<keyword evidence="2" id="KW-0472">Membrane</keyword>
<name>A0A1L9WRR7_ASPA1</name>
<dbReference type="GO" id="GO:0055088">
    <property type="term" value="P:lipid homeostasis"/>
    <property type="evidence" value="ECO:0007669"/>
    <property type="project" value="InterPro"/>
</dbReference>
<dbReference type="PANTHER" id="PTHR38409:SF1">
    <property type="entry name" value="MITOCHONDRIAL ADAPTER PROTEIN MCP1"/>
    <property type="match status" value="1"/>
</dbReference>
<feature type="compositionally biased region" description="Basic and acidic residues" evidence="1">
    <location>
        <begin position="8"/>
        <end position="17"/>
    </location>
</feature>
<dbReference type="Pfam" id="PF07950">
    <property type="entry name" value="MCP1_TM"/>
    <property type="match status" value="2"/>
</dbReference>